<dbReference type="PROSITE" id="PS50883">
    <property type="entry name" value="EAL"/>
    <property type="match status" value="1"/>
</dbReference>
<dbReference type="CDD" id="cd01949">
    <property type="entry name" value="GGDEF"/>
    <property type="match status" value="1"/>
</dbReference>
<dbReference type="Gene3D" id="3.20.20.450">
    <property type="entry name" value="EAL domain"/>
    <property type="match status" value="1"/>
</dbReference>
<dbReference type="SUPFAM" id="SSF141868">
    <property type="entry name" value="EAL domain-like"/>
    <property type="match status" value="1"/>
</dbReference>
<dbReference type="GO" id="GO:0071111">
    <property type="term" value="F:cyclic-guanylate-specific phosphodiesterase activity"/>
    <property type="evidence" value="ECO:0007669"/>
    <property type="project" value="InterPro"/>
</dbReference>
<feature type="domain" description="EAL" evidence="2">
    <location>
        <begin position="517"/>
        <end position="772"/>
    </location>
</feature>
<dbReference type="SMART" id="SM00267">
    <property type="entry name" value="GGDEF"/>
    <property type="match status" value="1"/>
</dbReference>
<dbReference type="InterPro" id="IPR001633">
    <property type="entry name" value="EAL_dom"/>
</dbReference>
<keyword evidence="1" id="KW-0812">Transmembrane</keyword>
<feature type="transmembrane region" description="Helical" evidence="1">
    <location>
        <begin position="262"/>
        <end position="285"/>
    </location>
</feature>
<dbReference type="Pfam" id="PF00563">
    <property type="entry name" value="EAL"/>
    <property type="match status" value="1"/>
</dbReference>
<dbReference type="Pfam" id="PF14827">
    <property type="entry name" value="dCache_3"/>
    <property type="match status" value="1"/>
</dbReference>
<reference evidence="4 5" key="1">
    <citation type="submission" date="2017-08" db="EMBL/GenBank/DDBJ databases">
        <title>Complete genome of Colwellia sp. NB097-1, a psychrophile bacterium ioslated from Bering Sea.</title>
        <authorList>
            <person name="Chen X."/>
        </authorList>
    </citation>
    <scope>NUCLEOTIDE SEQUENCE [LARGE SCALE GENOMIC DNA]</scope>
    <source>
        <strain evidence="4 5">NB097-1</strain>
    </source>
</reference>
<dbReference type="InterPro" id="IPR035919">
    <property type="entry name" value="EAL_sf"/>
</dbReference>
<keyword evidence="1" id="KW-1133">Transmembrane helix</keyword>
<dbReference type="EMBL" id="CP020465">
    <property type="protein sequence ID" value="ASP49681.1"/>
    <property type="molecule type" value="Genomic_DNA"/>
</dbReference>
<evidence type="ECO:0000256" key="1">
    <source>
        <dbReference type="SAM" id="Phobius"/>
    </source>
</evidence>
<dbReference type="PANTHER" id="PTHR33121:SF79">
    <property type="entry name" value="CYCLIC DI-GMP PHOSPHODIESTERASE PDED-RELATED"/>
    <property type="match status" value="1"/>
</dbReference>
<dbReference type="KEGG" id="cber:B5D82_19065"/>
<protein>
    <recommendedName>
        <fullName evidence="6">Diguanylate cyclase/phosphodiesterase</fullName>
    </recommendedName>
</protein>
<dbReference type="CDD" id="cd01948">
    <property type="entry name" value="EAL"/>
    <property type="match status" value="1"/>
</dbReference>
<dbReference type="PROSITE" id="PS50887">
    <property type="entry name" value="GGDEF"/>
    <property type="match status" value="1"/>
</dbReference>
<dbReference type="Pfam" id="PF00990">
    <property type="entry name" value="GGDEF"/>
    <property type="match status" value="1"/>
</dbReference>
<feature type="domain" description="GGDEF" evidence="3">
    <location>
        <begin position="376"/>
        <end position="508"/>
    </location>
</feature>
<dbReference type="AlphaFoldDB" id="A0A222GD07"/>
<dbReference type="NCBIfam" id="TIGR00254">
    <property type="entry name" value="GGDEF"/>
    <property type="match status" value="1"/>
</dbReference>
<evidence type="ECO:0000313" key="4">
    <source>
        <dbReference type="EMBL" id="ASP49681.1"/>
    </source>
</evidence>
<dbReference type="PANTHER" id="PTHR33121">
    <property type="entry name" value="CYCLIC DI-GMP PHOSPHODIESTERASE PDEF"/>
    <property type="match status" value="1"/>
</dbReference>
<dbReference type="InterPro" id="IPR029787">
    <property type="entry name" value="Nucleotide_cyclase"/>
</dbReference>
<dbReference type="OrthoDB" id="9804951at2"/>
<keyword evidence="1" id="KW-0472">Membrane</keyword>
<dbReference type="Gene3D" id="3.30.70.270">
    <property type="match status" value="1"/>
</dbReference>
<dbReference type="InterPro" id="IPR000160">
    <property type="entry name" value="GGDEF_dom"/>
</dbReference>
<dbReference type="InterPro" id="IPR050706">
    <property type="entry name" value="Cyclic-di-GMP_PDE-like"/>
</dbReference>
<dbReference type="Proteomes" id="UP000202259">
    <property type="component" value="Chromosome"/>
</dbReference>
<evidence type="ECO:0008006" key="6">
    <source>
        <dbReference type="Google" id="ProtNLM"/>
    </source>
</evidence>
<dbReference type="RefSeq" id="WP_081153974.1">
    <property type="nucleotide sequence ID" value="NZ_CP020465.1"/>
</dbReference>
<dbReference type="InterPro" id="IPR029150">
    <property type="entry name" value="dCache_3"/>
</dbReference>
<organism evidence="4 5">
    <name type="scientific">Cognaticolwellia beringensis</name>
    <dbReference type="NCBI Taxonomy" id="1967665"/>
    <lineage>
        <taxon>Bacteria</taxon>
        <taxon>Pseudomonadati</taxon>
        <taxon>Pseudomonadota</taxon>
        <taxon>Gammaproteobacteria</taxon>
        <taxon>Alteromonadales</taxon>
        <taxon>Colwelliaceae</taxon>
        <taxon>Cognaticolwellia</taxon>
    </lineage>
</organism>
<evidence type="ECO:0000259" key="2">
    <source>
        <dbReference type="PROSITE" id="PS50883"/>
    </source>
</evidence>
<name>A0A222GD07_9GAMM</name>
<evidence type="ECO:0000259" key="3">
    <source>
        <dbReference type="PROSITE" id="PS50887"/>
    </source>
</evidence>
<proteinExistence type="predicted"/>
<dbReference type="SMART" id="SM00052">
    <property type="entry name" value="EAL"/>
    <property type="match status" value="1"/>
</dbReference>
<dbReference type="InterPro" id="IPR043128">
    <property type="entry name" value="Rev_trsase/Diguanyl_cyclase"/>
</dbReference>
<sequence length="772" mass="87883">MANKTSLRRQITLLGVSLVILTVASLLAVSIWKSISSHSQQIDQRITSAENVLIEYLQAKEELLLTASKVLTADFGFKQAVATRDKGTIASVLDNHSSRINASLMVLSDLNDNIISSSNNQLTFDSVFTESLINVKQNLNKTQLMLLGGNLYQLIVLPVDAPRTIAYSIIGFQIDQAFVNELKRLMAIEVSFFYNDGLIISTLPYTDTSHTEHFRKTDNSWLLFERKLYENKAIAFTNTHHQTYIAQLSVDLTPSYIELDKLVAITLFISLLIIAITAFASSLIAKNLTKPLHQLTRLSRDFAQGKYEHSGMMTEGSVEVLKVYTSFIKMGRKIEQREIKINYQAKHDSLTDVYNRATFLETLTQHMAAHDHDKQTSLLVMAINVRYFKRINDSLGSEIGDITLKAIAERIKSIYQEKTIMVGRFSGTEFCLVINIEHNESYDDIVEKFLSQLRAPLQVNKLWLNLNYRIGTCLFPERSSNAKELVRRTTIALEAARHENTTIRAYKDGEDEAYLERLNLLEELREAMKHDSGELFMVYQPKLNLDNGKIEKVESLIRWIKPDGQFVSPELFIHLAEQSGLIIKLTQWVIDTVLKQQQEWLTENIRLKVAINISAQDIAHADFIDYIFEKISQYKIDPKLITLEITERDIMTNEDLVVSRLKQLKQTGIQISVDDYGIGQSSLGKLKQLPIDELKIDKAFILELDKSEKDQFIVKSTIELSHKLGISVVAEGVENKASLDMLAEMKCNHVQGYFISRPIKSADLLTWLNTYE</sequence>
<dbReference type="Gene3D" id="6.10.340.10">
    <property type="match status" value="1"/>
</dbReference>
<evidence type="ECO:0000313" key="5">
    <source>
        <dbReference type="Proteomes" id="UP000202259"/>
    </source>
</evidence>
<keyword evidence="5" id="KW-1185">Reference proteome</keyword>
<gene>
    <name evidence="4" type="ORF">B5D82_19065</name>
</gene>
<accession>A0A222GD07</accession>
<dbReference type="SUPFAM" id="SSF55073">
    <property type="entry name" value="Nucleotide cyclase"/>
    <property type="match status" value="1"/>
</dbReference>